<evidence type="ECO:0000256" key="2">
    <source>
        <dbReference type="ARBA" id="ARBA00022576"/>
    </source>
</evidence>
<keyword evidence="5 7" id="KW-0670">Pyruvate</keyword>
<protein>
    <recommendedName>
        <fullName evidence="7">2-aminoethylphosphonate--pyruvate transaminase</fullName>
        <ecNumber evidence="7">2.6.1.37</ecNumber>
    </recommendedName>
    <alternativeName>
        <fullName evidence="7">2-aminoethylphosphonate aminotransferase</fullName>
    </alternativeName>
    <alternativeName>
        <fullName evidence="7">AEP transaminase</fullName>
        <shortName evidence="7">AEPT</shortName>
    </alternativeName>
</protein>
<dbReference type="RefSeq" id="WP_310774493.1">
    <property type="nucleotide sequence ID" value="NZ_CP134050.1"/>
</dbReference>
<comment type="cofactor">
    <cofactor evidence="1 7">
        <name>pyridoxal 5'-phosphate</name>
        <dbReference type="ChEBI" id="CHEBI:597326"/>
    </cofactor>
</comment>
<dbReference type="Gene3D" id="3.40.640.10">
    <property type="entry name" value="Type I PLP-dependent aspartate aminotransferase-like (Major domain)"/>
    <property type="match status" value="1"/>
</dbReference>
<dbReference type="Proteomes" id="UP001256827">
    <property type="component" value="Chromosome"/>
</dbReference>
<comment type="catalytic activity">
    <reaction evidence="6 7">
        <text>(2-aminoethyl)phosphonate + pyruvate = phosphonoacetaldehyde + L-alanine</text>
        <dbReference type="Rhea" id="RHEA:17021"/>
        <dbReference type="ChEBI" id="CHEBI:15361"/>
        <dbReference type="ChEBI" id="CHEBI:57418"/>
        <dbReference type="ChEBI" id="CHEBI:57972"/>
        <dbReference type="ChEBI" id="CHEBI:58383"/>
        <dbReference type="EC" id="2.6.1.37"/>
    </reaction>
</comment>
<gene>
    <name evidence="7 9" type="primary">phnW</name>
    <name evidence="9" type="ORF">RGB73_23075</name>
</gene>
<keyword evidence="10" id="KW-1185">Reference proteome</keyword>
<evidence type="ECO:0000256" key="3">
    <source>
        <dbReference type="ARBA" id="ARBA00022679"/>
    </source>
</evidence>
<dbReference type="NCBIfam" id="TIGR03301">
    <property type="entry name" value="PhnW-AepZ"/>
    <property type="match status" value="1"/>
</dbReference>
<evidence type="ECO:0000256" key="1">
    <source>
        <dbReference type="ARBA" id="ARBA00001933"/>
    </source>
</evidence>
<accession>A0ABY9TCH8</accession>
<evidence type="ECO:0000256" key="4">
    <source>
        <dbReference type="ARBA" id="ARBA00022898"/>
    </source>
</evidence>
<evidence type="ECO:0000256" key="6">
    <source>
        <dbReference type="ARBA" id="ARBA00049460"/>
    </source>
</evidence>
<dbReference type="InterPro" id="IPR000192">
    <property type="entry name" value="Aminotrans_V_dom"/>
</dbReference>
<dbReference type="InterPro" id="IPR015424">
    <property type="entry name" value="PyrdxlP-dep_Trfase"/>
</dbReference>
<dbReference type="EMBL" id="CP134050">
    <property type="protein sequence ID" value="WNC17791.1"/>
    <property type="molecule type" value="Genomic_DNA"/>
</dbReference>
<comment type="subunit">
    <text evidence="7">Homodimer.</text>
</comment>
<keyword evidence="3 7" id="KW-0808">Transferase</keyword>
<dbReference type="PIRSF" id="PIRSF000524">
    <property type="entry name" value="SPT"/>
    <property type="match status" value="1"/>
</dbReference>
<sequence length="373" mass="41361">MTNFTERAAARENPYLLLTPGPLTTSSGVREAMLRDWCTWDRDYNQLVETIRNKLVRLATASFEDYTAVLMQGSGTFCVEAVLSSAVPSDGKLLVLTNGAYGDRMVQIARVHGIATEVIDFGELAPVSAAPVAAMLEKDPAITHVAVVHSETTTGMLNPIGGIGEVAERFGKTFIVDAMSSFGGIPMDVKELRIDYLISSANKCIQGVPGFGFVIAKTDELRKCKGQARTLSLDLYDQWETMEERNGKWRYTSPTHVVHAFHQALAELEEEGGIAKRHERYLRNQQILEDGMVRLGYRPLLPKAFQSPFITSFHYPDGGAFSFAAFYERLKQAGFVIYPGKISQADTFRIGNIGEVYPEDVERLLSAVEKSRF</sequence>
<evidence type="ECO:0000313" key="10">
    <source>
        <dbReference type="Proteomes" id="UP001256827"/>
    </source>
</evidence>
<dbReference type="Gene3D" id="3.90.1150.10">
    <property type="entry name" value="Aspartate Aminotransferase, domain 1"/>
    <property type="match status" value="1"/>
</dbReference>
<evidence type="ECO:0000259" key="8">
    <source>
        <dbReference type="Pfam" id="PF00266"/>
    </source>
</evidence>
<feature type="modified residue" description="N6-(pyridoxal phosphate)lysine" evidence="7">
    <location>
        <position position="203"/>
    </location>
</feature>
<proteinExistence type="inferred from homology"/>
<dbReference type="NCBIfam" id="NF010006">
    <property type="entry name" value="PRK13479.1"/>
    <property type="match status" value="1"/>
</dbReference>
<comment type="similarity">
    <text evidence="7">Belongs to the class-V pyridoxal-phosphate-dependent aminotransferase family. PhnW subfamily.</text>
</comment>
<keyword evidence="2 7" id="KW-0032">Aminotransferase</keyword>
<name>A0ABY9TCH8_BREBE</name>
<dbReference type="HAMAP" id="MF_01376">
    <property type="entry name" value="PhnW_aminotrans_5"/>
    <property type="match status" value="1"/>
</dbReference>
<dbReference type="PANTHER" id="PTHR42778:SF1">
    <property type="entry name" value="2-AMINOETHYLPHOSPHONATE--PYRUVATE TRANSAMINASE"/>
    <property type="match status" value="1"/>
</dbReference>
<feature type="domain" description="Aminotransferase class V" evidence="8">
    <location>
        <begin position="42"/>
        <end position="315"/>
    </location>
</feature>
<keyword evidence="4 7" id="KW-0663">Pyridoxal phosphate</keyword>
<dbReference type="PANTHER" id="PTHR42778">
    <property type="entry name" value="2-AMINOETHYLPHOSPHONATE--PYRUVATE TRANSAMINASE"/>
    <property type="match status" value="1"/>
</dbReference>
<evidence type="ECO:0000256" key="7">
    <source>
        <dbReference type="HAMAP-Rule" id="MF_01376"/>
    </source>
</evidence>
<reference evidence="9 10" key="1">
    <citation type="submission" date="2023-09" db="EMBL/GenBank/DDBJ databases">
        <title>Complete Genome and Methylome dissection of Bacillus brevis NEB573 original source of BbsI restriction endonuclease.</title>
        <authorList>
            <person name="Fomenkov A."/>
            <person name="Roberts R.D."/>
        </authorList>
    </citation>
    <scope>NUCLEOTIDE SEQUENCE [LARGE SCALE GENOMIC DNA]</scope>
    <source>
        <strain evidence="9 10">NEB573</strain>
    </source>
</reference>
<dbReference type="InterPro" id="IPR024169">
    <property type="entry name" value="SP_NH2Trfase/AEP_transaminase"/>
</dbReference>
<evidence type="ECO:0000256" key="5">
    <source>
        <dbReference type="ARBA" id="ARBA00023317"/>
    </source>
</evidence>
<comment type="function">
    <text evidence="7">Involved in phosphonate degradation.</text>
</comment>
<dbReference type="SUPFAM" id="SSF53383">
    <property type="entry name" value="PLP-dependent transferases"/>
    <property type="match status" value="1"/>
</dbReference>
<organism evidence="9 10">
    <name type="scientific">Brevibacillus brevis</name>
    <name type="common">Bacillus brevis</name>
    <dbReference type="NCBI Taxonomy" id="1393"/>
    <lineage>
        <taxon>Bacteria</taxon>
        <taxon>Bacillati</taxon>
        <taxon>Bacillota</taxon>
        <taxon>Bacilli</taxon>
        <taxon>Bacillales</taxon>
        <taxon>Paenibacillaceae</taxon>
        <taxon>Brevibacillus</taxon>
    </lineage>
</organism>
<dbReference type="EC" id="2.6.1.37" evidence="7"/>
<dbReference type="NCBIfam" id="TIGR02326">
    <property type="entry name" value="transamin_PhnW"/>
    <property type="match status" value="1"/>
</dbReference>
<dbReference type="Pfam" id="PF00266">
    <property type="entry name" value="Aminotran_5"/>
    <property type="match status" value="1"/>
</dbReference>
<dbReference type="GO" id="GO:0047304">
    <property type="term" value="F:2-aminoethylphosphonate-pyruvate transaminase activity"/>
    <property type="evidence" value="ECO:0007669"/>
    <property type="project" value="UniProtKB-EC"/>
</dbReference>
<evidence type="ECO:0000313" key="9">
    <source>
        <dbReference type="EMBL" id="WNC17791.1"/>
    </source>
</evidence>
<dbReference type="InterPro" id="IPR012703">
    <property type="entry name" value="NH2EtPonate_pyrv_transaminase"/>
</dbReference>
<dbReference type="InterPro" id="IPR015421">
    <property type="entry name" value="PyrdxlP-dep_Trfase_major"/>
</dbReference>
<dbReference type="InterPro" id="IPR015422">
    <property type="entry name" value="PyrdxlP-dep_Trfase_small"/>
</dbReference>